<accession>A0A914RNS5</accession>
<evidence type="ECO:0000313" key="1">
    <source>
        <dbReference type="Proteomes" id="UP000887564"/>
    </source>
</evidence>
<reference evidence="2" key="1">
    <citation type="submission" date="2022-11" db="UniProtKB">
        <authorList>
            <consortium name="WormBaseParasite"/>
        </authorList>
    </citation>
    <scope>IDENTIFICATION</scope>
</reference>
<protein>
    <submittedName>
        <fullName evidence="2">Uncharacterized protein</fullName>
    </submittedName>
</protein>
<organism evidence="1 2">
    <name type="scientific">Parascaris equorum</name>
    <name type="common">Equine roundworm</name>
    <dbReference type="NCBI Taxonomy" id="6256"/>
    <lineage>
        <taxon>Eukaryota</taxon>
        <taxon>Metazoa</taxon>
        <taxon>Ecdysozoa</taxon>
        <taxon>Nematoda</taxon>
        <taxon>Chromadorea</taxon>
        <taxon>Rhabditida</taxon>
        <taxon>Spirurina</taxon>
        <taxon>Ascaridomorpha</taxon>
        <taxon>Ascaridoidea</taxon>
        <taxon>Ascarididae</taxon>
        <taxon>Parascaris</taxon>
    </lineage>
</organism>
<proteinExistence type="predicted"/>
<keyword evidence="1" id="KW-1185">Reference proteome</keyword>
<name>A0A914RNS5_PAREQ</name>
<dbReference type="AlphaFoldDB" id="A0A914RNS5"/>
<dbReference type="InterPro" id="IPR013083">
    <property type="entry name" value="Znf_RING/FYVE/PHD"/>
</dbReference>
<dbReference type="WBParaSite" id="PEQ_0000647301-mRNA-1">
    <property type="protein sequence ID" value="PEQ_0000647301-mRNA-1"/>
    <property type="gene ID" value="PEQ_0000647301"/>
</dbReference>
<dbReference type="Gene3D" id="3.30.40.10">
    <property type="entry name" value="Zinc/RING finger domain, C3HC4 (zinc finger)"/>
    <property type="match status" value="1"/>
</dbReference>
<sequence>MLSSPTLSVYPAVCRICHSSEASIPYNGAAPGEPLISPCSCKFVNICKFAFQIR</sequence>
<evidence type="ECO:0000313" key="2">
    <source>
        <dbReference type="WBParaSite" id="PEQ_0000647301-mRNA-1"/>
    </source>
</evidence>
<dbReference type="Proteomes" id="UP000887564">
    <property type="component" value="Unplaced"/>
</dbReference>